<evidence type="ECO:0000256" key="1">
    <source>
        <dbReference type="ARBA" id="ARBA00004232"/>
    </source>
</evidence>
<name>A0A2G8JYI2_STIJA</name>
<evidence type="ECO:0000256" key="7">
    <source>
        <dbReference type="ARBA" id="ARBA00022927"/>
    </source>
</evidence>
<dbReference type="GO" id="GO:0031965">
    <property type="term" value="C:nuclear membrane"/>
    <property type="evidence" value="ECO:0007669"/>
    <property type="project" value="UniProtKB-SubCell"/>
</dbReference>
<evidence type="ECO:0000256" key="2">
    <source>
        <dbReference type="ARBA" id="ARBA00004567"/>
    </source>
</evidence>
<keyword evidence="12" id="KW-0539">Nucleus</keyword>
<organism evidence="15 16">
    <name type="scientific">Stichopus japonicus</name>
    <name type="common">Sea cucumber</name>
    <dbReference type="NCBI Taxonomy" id="307972"/>
    <lineage>
        <taxon>Eukaryota</taxon>
        <taxon>Metazoa</taxon>
        <taxon>Echinodermata</taxon>
        <taxon>Eleutherozoa</taxon>
        <taxon>Echinozoa</taxon>
        <taxon>Holothuroidea</taxon>
        <taxon>Aspidochirotacea</taxon>
        <taxon>Aspidochirotida</taxon>
        <taxon>Stichopodidae</taxon>
        <taxon>Apostichopus</taxon>
    </lineage>
</organism>
<dbReference type="EMBL" id="MRZV01001082">
    <property type="protein sequence ID" value="PIK40802.1"/>
    <property type="molecule type" value="Genomic_DNA"/>
</dbReference>
<dbReference type="Pfam" id="PF09531">
    <property type="entry name" value="Ndc1_Nup"/>
    <property type="match status" value="1"/>
</dbReference>
<comment type="subcellular location">
    <subcellularLocation>
        <location evidence="1">Nucleus membrane</location>
        <topology evidence="1">Multi-pass membrane protein</topology>
    </subcellularLocation>
    <subcellularLocation>
        <location evidence="2">Nucleus</location>
        <location evidence="2">Nuclear pore complex</location>
    </subcellularLocation>
</comment>
<evidence type="ECO:0000256" key="14">
    <source>
        <dbReference type="SAM" id="Phobius"/>
    </source>
</evidence>
<keyword evidence="6" id="KW-0509">mRNA transport</keyword>
<feature type="transmembrane region" description="Helical" evidence="14">
    <location>
        <begin position="86"/>
        <end position="104"/>
    </location>
</feature>
<evidence type="ECO:0000256" key="6">
    <source>
        <dbReference type="ARBA" id="ARBA00022816"/>
    </source>
</evidence>
<dbReference type="STRING" id="307972.A0A2G8JYI2"/>
<proteinExistence type="inferred from homology"/>
<evidence type="ECO:0000256" key="8">
    <source>
        <dbReference type="ARBA" id="ARBA00022989"/>
    </source>
</evidence>
<dbReference type="OrthoDB" id="67850at2759"/>
<evidence type="ECO:0000256" key="3">
    <source>
        <dbReference type="ARBA" id="ARBA00005760"/>
    </source>
</evidence>
<evidence type="ECO:0000313" key="15">
    <source>
        <dbReference type="EMBL" id="PIK40802.1"/>
    </source>
</evidence>
<keyword evidence="10" id="KW-0906">Nuclear pore complex</keyword>
<gene>
    <name evidence="15" type="ORF">BSL78_22340</name>
</gene>
<keyword evidence="5 14" id="KW-0812">Transmembrane</keyword>
<keyword evidence="7" id="KW-0653">Protein transport</keyword>
<keyword evidence="9" id="KW-0811">Translocation</keyword>
<evidence type="ECO:0000256" key="9">
    <source>
        <dbReference type="ARBA" id="ARBA00023010"/>
    </source>
</evidence>
<dbReference type="Proteomes" id="UP000230750">
    <property type="component" value="Unassembled WGS sequence"/>
</dbReference>
<feature type="region of interest" description="Disordered" evidence="13">
    <location>
        <begin position="328"/>
        <end position="347"/>
    </location>
</feature>
<dbReference type="GO" id="GO:0070762">
    <property type="term" value="C:nuclear pore transmembrane ring"/>
    <property type="evidence" value="ECO:0007669"/>
    <property type="project" value="TreeGrafter"/>
</dbReference>
<accession>A0A2G8JYI2</accession>
<dbReference type="AlphaFoldDB" id="A0A2G8JYI2"/>
<dbReference type="GO" id="GO:0006999">
    <property type="term" value="P:nuclear pore organization"/>
    <property type="evidence" value="ECO:0007669"/>
    <property type="project" value="TreeGrafter"/>
</dbReference>
<evidence type="ECO:0000256" key="13">
    <source>
        <dbReference type="SAM" id="MobiDB-lite"/>
    </source>
</evidence>
<sequence>MNVRSFVQLQDGLTQASMLDTGIYVDRLMLYNKPYTKQGIVHSISHFLYGNNVLHFPVLKQLKFFLVKSHIFPSFFEALRSSFKHVVYFYLLYIVLGCVPRDWLEANLKLDYSISQLESVYNLFDLTFFWYMLISGAFLHHLWHFALFLMKIFITEVYEFPMEAALIERDEACLDKILSTSSPYVKYQAFQDLQDLSEHSKRRRGWIYSLSQPGGHPHRWNRVCSQCLELLDSLTNRLLAHHNQLTNGKLQQKYSATEQISTLSSNGSTIGKTLTASSQLTAQSPGSPVLYSPSRPQGNFEVTENYGNDSVFSSSYVSGQYPNYGGQLRRRPIHTGEFPNPEETPRMIGRRGALDRLKQFRLVKYLLEPLPDSASRDLFQDCQLHIWAVEALSALVISSLQEDTYGVVQQTLPAILMSMMSLSNAIEKHLKFLSMSKDGRQRSDLLALSSSGSVARLRGGLQGSLKTALHGTIATFGHHLSNITLPPDYSKQLSHLMEYKE</sequence>
<evidence type="ECO:0000256" key="4">
    <source>
        <dbReference type="ARBA" id="ARBA00022448"/>
    </source>
</evidence>
<reference evidence="15 16" key="1">
    <citation type="journal article" date="2017" name="PLoS Biol.">
        <title>The sea cucumber genome provides insights into morphological evolution and visceral regeneration.</title>
        <authorList>
            <person name="Zhang X."/>
            <person name="Sun L."/>
            <person name="Yuan J."/>
            <person name="Sun Y."/>
            <person name="Gao Y."/>
            <person name="Zhang L."/>
            <person name="Li S."/>
            <person name="Dai H."/>
            <person name="Hamel J.F."/>
            <person name="Liu C."/>
            <person name="Yu Y."/>
            <person name="Liu S."/>
            <person name="Lin W."/>
            <person name="Guo K."/>
            <person name="Jin S."/>
            <person name="Xu P."/>
            <person name="Storey K.B."/>
            <person name="Huan P."/>
            <person name="Zhang T."/>
            <person name="Zhou Y."/>
            <person name="Zhang J."/>
            <person name="Lin C."/>
            <person name="Li X."/>
            <person name="Xing L."/>
            <person name="Huo D."/>
            <person name="Sun M."/>
            <person name="Wang L."/>
            <person name="Mercier A."/>
            <person name="Li F."/>
            <person name="Yang H."/>
            <person name="Xiang J."/>
        </authorList>
    </citation>
    <scope>NUCLEOTIDE SEQUENCE [LARGE SCALE GENOMIC DNA]</scope>
    <source>
        <strain evidence="15">Shaxun</strain>
        <tissue evidence="15">Muscle</tissue>
    </source>
</reference>
<comment type="similarity">
    <text evidence="3">Belongs to the NDC1 family.</text>
</comment>
<feature type="transmembrane region" description="Helical" evidence="14">
    <location>
        <begin position="128"/>
        <end position="150"/>
    </location>
</feature>
<comment type="caution">
    <text evidence="15">The sequence shown here is derived from an EMBL/GenBank/DDBJ whole genome shotgun (WGS) entry which is preliminary data.</text>
</comment>
<dbReference type="GO" id="GO:0051028">
    <property type="term" value="P:mRNA transport"/>
    <property type="evidence" value="ECO:0007669"/>
    <property type="project" value="UniProtKB-KW"/>
</dbReference>
<protein>
    <submittedName>
        <fullName evidence="15">Putative nucleoporin NDC1</fullName>
    </submittedName>
</protein>
<evidence type="ECO:0000256" key="11">
    <source>
        <dbReference type="ARBA" id="ARBA00023136"/>
    </source>
</evidence>
<dbReference type="InterPro" id="IPR019049">
    <property type="entry name" value="Nucleoporin_prot_Ndc1/Nup"/>
</dbReference>
<keyword evidence="4" id="KW-0813">Transport</keyword>
<evidence type="ECO:0000256" key="5">
    <source>
        <dbReference type="ARBA" id="ARBA00022692"/>
    </source>
</evidence>
<keyword evidence="16" id="KW-1185">Reference proteome</keyword>
<keyword evidence="8 14" id="KW-1133">Transmembrane helix</keyword>
<dbReference type="GO" id="GO:0030674">
    <property type="term" value="F:protein-macromolecule adaptor activity"/>
    <property type="evidence" value="ECO:0007669"/>
    <property type="project" value="TreeGrafter"/>
</dbReference>
<evidence type="ECO:0000256" key="10">
    <source>
        <dbReference type="ARBA" id="ARBA00023132"/>
    </source>
</evidence>
<evidence type="ECO:0000256" key="12">
    <source>
        <dbReference type="ARBA" id="ARBA00023242"/>
    </source>
</evidence>
<dbReference type="PANTHER" id="PTHR13269:SF6">
    <property type="entry name" value="NUCLEOPORIN NDC1"/>
    <property type="match status" value="1"/>
</dbReference>
<keyword evidence="11 14" id="KW-0472">Membrane</keyword>
<evidence type="ECO:0000313" key="16">
    <source>
        <dbReference type="Proteomes" id="UP000230750"/>
    </source>
</evidence>
<dbReference type="GO" id="GO:0015031">
    <property type="term" value="P:protein transport"/>
    <property type="evidence" value="ECO:0007669"/>
    <property type="project" value="UniProtKB-KW"/>
</dbReference>
<dbReference type="PANTHER" id="PTHR13269">
    <property type="entry name" value="NUCLEOPORIN NDC1"/>
    <property type="match status" value="1"/>
</dbReference>